<dbReference type="RefSeq" id="WP_006502186.1">
    <property type="nucleotide sequence ID" value="NZ_BAGZ01000005.1"/>
</dbReference>
<dbReference type="InterPro" id="IPR012337">
    <property type="entry name" value="RNaseH-like_sf"/>
</dbReference>
<dbReference type="GO" id="GO:0008408">
    <property type="term" value="F:3'-5' exonuclease activity"/>
    <property type="evidence" value="ECO:0007669"/>
    <property type="project" value="TreeGrafter"/>
</dbReference>
<reference evidence="5 6" key="1">
    <citation type="submission" date="2012-08" db="EMBL/GenBank/DDBJ databases">
        <title>Whole genome shotgun sequence of Austwickia chelonae NBRC 105200.</title>
        <authorList>
            <person name="Yoshida I."/>
            <person name="Hosoyama A."/>
            <person name="Tsuchikane K."/>
            <person name="Katsumata H."/>
            <person name="Ando Y."/>
            <person name="Ohji S."/>
            <person name="Hamada M."/>
            <person name="Tamura T."/>
            <person name="Yamazoe A."/>
            <person name="Yamazaki S."/>
            <person name="Fujita N."/>
        </authorList>
    </citation>
    <scope>NUCLEOTIDE SEQUENCE [LARGE SCALE GENOMIC DNA]</scope>
    <source>
        <strain evidence="5 6">NBRC 105200</strain>
    </source>
</reference>
<name>K6VL21_9MICO</name>
<feature type="domain" description="Exonuclease" evidence="4">
    <location>
        <begin position="7"/>
        <end position="201"/>
    </location>
</feature>
<evidence type="ECO:0000313" key="6">
    <source>
        <dbReference type="Proteomes" id="UP000008495"/>
    </source>
</evidence>
<dbReference type="PANTHER" id="PTHR30231:SF4">
    <property type="entry name" value="PROTEIN NEN2"/>
    <property type="match status" value="1"/>
</dbReference>
<keyword evidence="1" id="KW-0540">Nuclease</keyword>
<protein>
    <submittedName>
        <fullName evidence="5">Putative exonuclease</fullName>
    </submittedName>
</protein>
<dbReference type="InterPro" id="IPR013520">
    <property type="entry name" value="Ribonucl_H"/>
</dbReference>
<dbReference type="PANTHER" id="PTHR30231">
    <property type="entry name" value="DNA POLYMERASE III SUBUNIT EPSILON"/>
    <property type="match status" value="1"/>
</dbReference>
<dbReference type="Proteomes" id="UP000008495">
    <property type="component" value="Unassembled WGS sequence"/>
</dbReference>
<keyword evidence="3 5" id="KW-0269">Exonuclease</keyword>
<evidence type="ECO:0000313" key="5">
    <source>
        <dbReference type="EMBL" id="GAB77434.1"/>
    </source>
</evidence>
<dbReference type="Pfam" id="PF00929">
    <property type="entry name" value="RNase_T"/>
    <property type="match status" value="1"/>
</dbReference>
<gene>
    <name evidence="5" type="ORF">AUCHE_05_03450</name>
</gene>
<comment type="caution">
    <text evidence="5">The sequence shown here is derived from an EMBL/GenBank/DDBJ whole genome shotgun (WGS) entry which is preliminary data.</text>
</comment>
<organism evidence="5 6">
    <name type="scientific">Austwickia chelonae NBRC 105200</name>
    <dbReference type="NCBI Taxonomy" id="1184607"/>
    <lineage>
        <taxon>Bacteria</taxon>
        <taxon>Bacillati</taxon>
        <taxon>Actinomycetota</taxon>
        <taxon>Actinomycetes</taxon>
        <taxon>Micrococcales</taxon>
        <taxon>Dermatophilaceae</taxon>
        <taxon>Austwickia</taxon>
    </lineage>
</organism>
<dbReference type="CDD" id="cd06127">
    <property type="entry name" value="DEDDh"/>
    <property type="match status" value="1"/>
</dbReference>
<evidence type="ECO:0000256" key="3">
    <source>
        <dbReference type="ARBA" id="ARBA00022839"/>
    </source>
</evidence>
<dbReference type="EMBL" id="BAGZ01000005">
    <property type="protein sequence ID" value="GAB77434.1"/>
    <property type="molecule type" value="Genomic_DNA"/>
</dbReference>
<dbReference type="SMART" id="SM00479">
    <property type="entry name" value="EXOIII"/>
    <property type="match status" value="1"/>
</dbReference>
<dbReference type="STRING" id="100225.SAMN05421595_1269"/>
<dbReference type="GO" id="GO:0005829">
    <property type="term" value="C:cytosol"/>
    <property type="evidence" value="ECO:0007669"/>
    <property type="project" value="TreeGrafter"/>
</dbReference>
<dbReference type="eggNOG" id="COG0847">
    <property type="taxonomic scope" value="Bacteria"/>
</dbReference>
<sequence>MHWSEGPLALFDLETTGTDPQSDRIVTAAVVMDEPGCLPQIHDWLVDPGVEIPEGASLIHGVTTEQARAEGISAAVGVAQIADALLAAVGSGVPVVGHNVVYDLTMLRAECVRHGLVERAGAVAAVRPVIDTIVLDRVVDPYRPKNPTARRADPARCGSRTLVDTCRVWGVELSAEDAHGAAADAQAAGGLARVLAGRRPELLVADPQELHDRQVGWKRAQAEDFGRWLVSKGKVDDVSREWPVA</sequence>
<dbReference type="InterPro" id="IPR036397">
    <property type="entry name" value="RNaseH_sf"/>
</dbReference>
<dbReference type="GO" id="GO:0003676">
    <property type="term" value="F:nucleic acid binding"/>
    <property type="evidence" value="ECO:0007669"/>
    <property type="project" value="InterPro"/>
</dbReference>
<evidence type="ECO:0000256" key="1">
    <source>
        <dbReference type="ARBA" id="ARBA00022722"/>
    </source>
</evidence>
<dbReference type="SUPFAM" id="SSF53098">
    <property type="entry name" value="Ribonuclease H-like"/>
    <property type="match status" value="1"/>
</dbReference>
<dbReference type="AlphaFoldDB" id="K6VL21"/>
<dbReference type="OrthoDB" id="9791657at2"/>
<evidence type="ECO:0000259" key="4">
    <source>
        <dbReference type="SMART" id="SM00479"/>
    </source>
</evidence>
<keyword evidence="6" id="KW-1185">Reference proteome</keyword>
<accession>K6VL21</accession>
<evidence type="ECO:0000256" key="2">
    <source>
        <dbReference type="ARBA" id="ARBA00022801"/>
    </source>
</evidence>
<keyword evidence="2" id="KW-0378">Hydrolase</keyword>
<dbReference type="NCBIfam" id="NF005927">
    <property type="entry name" value="PRK07942.1"/>
    <property type="match status" value="1"/>
</dbReference>
<proteinExistence type="predicted"/>
<dbReference type="Gene3D" id="3.30.420.10">
    <property type="entry name" value="Ribonuclease H-like superfamily/Ribonuclease H"/>
    <property type="match status" value="1"/>
</dbReference>